<dbReference type="RefSeq" id="WP_206568926.1">
    <property type="nucleotide sequence ID" value="NZ_JAFKCW010000002.1"/>
</dbReference>
<protein>
    <submittedName>
        <fullName evidence="2">DUF4249 family protein</fullName>
    </submittedName>
</protein>
<keyword evidence="1" id="KW-0732">Signal</keyword>
<dbReference type="InterPro" id="IPR025345">
    <property type="entry name" value="DUF4249"/>
</dbReference>
<proteinExistence type="predicted"/>
<sequence>MKKQYTIAALLLALLSVSSCVDEINLEIVESNQALVVDAWMGNVPEDTYVKIYRTVPYMSGILNPDYLSVPVTRVEIEEKDGQTIPFSQVEPTVFKQTWSFQPSPGKSYRLLVETAEGEVFESSWEVMPPLVEIEDIVAKAIEKEVMLTSGAEPFFQTQTFAEVRAKLTDPGLGEFGYLIRTSGITELYTSSSNDRCRCVCFEDDPDIFAGMNVVSNKNFQGVSFQATIGDVSLSYLGRYFVSTKVKTLNKSGLDYLNRVNDQQRNTGSIFDPAPSRVKGNIKKKGAENETVLGGFFLFQESQHEQMLYRSQIRSSAIGLNHRIEPLPVVVGSCTEYYFGATAIPPDPFLP</sequence>
<keyword evidence="3" id="KW-1185">Reference proteome</keyword>
<dbReference type="Proteomes" id="UP000664698">
    <property type="component" value="Unassembled WGS sequence"/>
</dbReference>
<name>A0ABS3BPV7_9BACT</name>
<organism evidence="2 3">
    <name type="scientific">Algoriphagus aestuariicola</name>
    <dbReference type="NCBI Taxonomy" id="1852016"/>
    <lineage>
        <taxon>Bacteria</taxon>
        <taxon>Pseudomonadati</taxon>
        <taxon>Bacteroidota</taxon>
        <taxon>Cytophagia</taxon>
        <taxon>Cytophagales</taxon>
        <taxon>Cyclobacteriaceae</taxon>
        <taxon>Algoriphagus</taxon>
    </lineage>
</organism>
<accession>A0ABS3BPV7</accession>
<feature type="chain" id="PRO_5047132471" evidence="1">
    <location>
        <begin position="22"/>
        <end position="351"/>
    </location>
</feature>
<evidence type="ECO:0000313" key="2">
    <source>
        <dbReference type="EMBL" id="MBN7800941.1"/>
    </source>
</evidence>
<evidence type="ECO:0000313" key="3">
    <source>
        <dbReference type="Proteomes" id="UP000664698"/>
    </source>
</evidence>
<dbReference type="PROSITE" id="PS51257">
    <property type="entry name" value="PROKAR_LIPOPROTEIN"/>
    <property type="match status" value="1"/>
</dbReference>
<dbReference type="Pfam" id="PF14054">
    <property type="entry name" value="DUF4249"/>
    <property type="match status" value="1"/>
</dbReference>
<gene>
    <name evidence="2" type="ORF">J0A67_08720</name>
</gene>
<comment type="caution">
    <text evidence="2">The sequence shown here is derived from an EMBL/GenBank/DDBJ whole genome shotgun (WGS) entry which is preliminary data.</text>
</comment>
<feature type="signal peptide" evidence="1">
    <location>
        <begin position="1"/>
        <end position="21"/>
    </location>
</feature>
<reference evidence="2 3" key="1">
    <citation type="submission" date="2021-03" db="EMBL/GenBank/DDBJ databases">
        <title>novel species isolated from a fishpond in China.</title>
        <authorList>
            <person name="Lu H."/>
            <person name="Cai Z."/>
        </authorList>
    </citation>
    <scope>NUCLEOTIDE SEQUENCE [LARGE SCALE GENOMIC DNA]</scope>
    <source>
        <strain evidence="2 3">JCM 31546</strain>
    </source>
</reference>
<dbReference type="EMBL" id="JAFKCW010000002">
    <property type="protein sequence ID" value="MBN7800941.1"/>
    <property type="molecule type" value="Genomic_DNA"/>
</dbReference>
<evidence type="ECO:0000256" key="1">
    <source>
        <dbReference type="SAM" id="SignalP"/>
    </source>
</evidence>